<dbReference type="PANTHER" id="PTHR37577:SF1">
    <property type="entry name" value="INTEGRAL MEMBRANE PROTEIN"/>
    <property type="match status" value="1"/>
</dbReference>
<evidence type="ECO:0000313" key="4">
    <source>
        <dbReference type="EMBL" id="KAK0999292.1"/>
    </source>
</evidence>
<reference evidence="4" key="2">
    <citation type="submission" date="2023-06" db="EMBL/GenBank/DDBJ databases">
        <title>Black Yeasts Isolated from many extreme environments.</title>
        <authorList>
            <person name="Coleine C."/>
            <person name="Stajich J.E."/>
            <person name="Selbmann L."/>
        </authorList>
    </citation>
    <scope>NUCLEOTIDE SEQUENCE</scope>
    <source>
        <strain evidence="4">CCFEE 5200</strain>
    </source>
</reference>
<feature type="transmembrane region" description="Helical" evidence="2">
    <location>
        <begin position="15"/>
        <end position="40"/>
    </location>
</feature>
<feature type="transmembrane region" description="Helical" evidence="2">
    <location>
        <begin position="101"/>
        <end position="122"/>
    </location>
</feature>
<evidence type="ECO:0000256" key="2">
    <source>
        <dbReference type="SAM" id="Phobius"/>
    </source>
</evidence>
<name>A0AAN6J884_9PEZI</name>
<keyword evidence="2" id="KW-0472">Membrane</keyword>
<dbReference type="InterPro" id="IPR053018">
    <property type="entry name" value="Elsinochrome_Biosynth-Asso"/>
</dbReference>
<feature type="transmembrane region" description="Helical" evidence="2">
    <location>
        <begin position="137"/>
        <end position="154"/>
    </location>
</feature>
<protein>
    <submittedName>
        <fullName evidence="3">Pre-rRNA-processing protein esf1</fullName>
    </submittedName>
</protein>
<keyword evidence="2" id="KW-1133">Transmembrane helix</keyword>
<gene>
    <name evidence="3" type="primary">ESF1_2</name>
    <name evidence="3" type="ORF">LTR82_008989</name>
    <name evidence="4" type="ORF">LTR91_006089</name>
</gene>
<evidence type="ECO:0000313" key="3">
    <source>
        <dbReference type="EMBL" id="KAK0320054.1"/>
    </source>
</evidence>
<dbReference type="PROSITE" id="PS51257">
    <property type="entry name" value="PROKAR_LIPOPROTEIN"/>
    <property type="match status" value="1"/>
</dbReference>
<evidence type="ECO:0000256" key="1">
    <source>
        <dbReference type="SAM" id="MobiDB-lite"/>
    </source>
</evidence>
<evidence type="ECO:0000313" key="6">
    <source>
        <dbReference type="Proteomes" id="UP001175353"/>
    </source>
</evidence>
<comment type="caution">
    <text evidence="3">The sequence shown here is derived from an EMBL/GenBank/DDBJ whole genome shotgun (WGS) entry which is preliminary data.</text>
</comment>
<evidence type="ECO:0000313" key="5">
    <source>
        <dbReference type="Proteomes" id="UP001168146"/>
    </source>
</evidence>
<feature type="compositionally biased region" description="Basic and acidic residues" evidence="1">
    <location>
        <begin position="305"/>
        <end position="316"/>
    </location>
</feature>
<dbReference type="AlphaFoldDB" id="A0AAN6J884"/>
<feature type="transmembrane region" description="Helical" evidence="2">
    <location>
        <begin position="166"/>
        <end position="185"/>
    </location>
</feature>
<keyword evidence="2" id="KW-0812">Transmembrane</keyword>
<organism evidence="3 5">
    <name type="scientific">Friedmanniomyces endolithicus</name>
    <dbReference type="NCBI Taxonomy" id="329885"/>
    <lineage>
        <taxon>Eukaryota</taxon>
        <taxon>Fungi</taxon>
        <taxon>Dikarya</taxon>
        <taxon>Ascomycota</taxon>
        <taxon>Pezizomycotina</taxon>
        <taxon>Dothideomycetes</taxon>
        <taxon>Dothideomycetidae</taxon>
        <taxon>Mycosphaerellales</taxon>
        <taxon>Teratosphaeriaceae</taxon>
        <taxon>Friedmanniomyces</taxon>
    </lineage>
</organism>
<reference evidence="3" key="1">
    <citation type="submission" date="2021-12" db="EMBL/GenBank/DDBJ databases">
        <title>Black yeast isolated from Biological Soil Crust.</title>
        <authorList>
            <person name="Kurbessoian T."/>
        </authorList>
    </citation>
    <scope>NUCLEOTIDE SEQUENCE</scope>
    <source>
        <strain evidence="3">CCFEE 5208</strain>
    </source>
</reference>
<feature type="region of interest" description="Disordered" evidence="1">
    <location>
        <begin position="305"/>
        <end position="376"/>
    </location>
</feature>
<dbReference type="EMBL" id="JAUJLE010000040">
    <property type="protein sequence ID" value="KAK0999292.1"/>
    <property type="molecule type" value="Genomic_DNA"/>
</dbReference>
<dbReference type="Proteomes" id="UP001175353">
    <property type="component" value="Unassembled WGS sequence"/>
</dbReference>
<keyword evidence="6" id="KW-1185">Reference proteome</keyword>
<dbReference type="Proteomes" id="UP001168146">
    <property type="component" value="Unassembled WGS sequence"/>
</dbReference>
<sequence length="376" mass="41576">MNTTTPKCKPNPDVAGIGVVVAIVTSACVALLSSTVYCILASFQRHKAKIDEAVKEEGRTGVYPHVRHFAWYQYALDPSQAVAAKIHNEAFWKAVDLWRRVFDLLLMGMGLNRLITGLALLICQWHKFGLGSLDPHAILAYTTTMLSAFSYAKVPPLPDRPHVKSQLFRSLVLLIYLIIYIVRIAAWEHNGGADVLWVSFGGYRVFAICQLLQAWLWWREFRKTSASKPDDNLSGLGLDFSSSLMATILALYSPLSLKFGAQNQWSECNLNSSSENEWTFGQVLAVVLLAAPVLPGVDAYFEERAASEKEQTDAHELVPLTDPQDEPKSARSSTAGTDRSKNGHGPDVAVTDRGDIEADGMPPPTRRTTTRLESQD</sequence>
<accession>A0AAN6J884</accession>
<proteinExistence type="predicted"/>
<feature type="transmembrane region" description="Helical" evidence="2">
    <location>
        <begin position="197"/>
        <end position="218"/>
    </location>
</feature>
<dbReference type="EMBL" id="JASUXU010000027">
    <property type="protein sequence ID" value="KAK0320054.1"/>
    <property type="molecule type" value="Genomic_DNA"/>
</dbReference>
<dbReference type="PANTHER" id="PTHR37577">
    <property type="entry name" value="INTEGRAL MEMBRANE PROTEIN"/>
    <property type="match status" value="1"/>
</dbReference>